<dbReference type="GO" id="GO:0004523">
    <property type="term" value="F:RNA-DNA hybrid ribonuclease activity"/>
    <property type="evidence" value="ECO:0007669"/>
    <property type="project" value="InterPro"/>
</dbReference>
<dbReference type="PANTHER" id="PTHR47074">
    <property type="entry name" value="BNAC02G40300D PROTEIN"/>
    <property type="match status" value="1"/>
</dbReference>
<dbReference type="Proteomes" id="UP001152523">
    <property type="component" value="Unassembled WGS sequence"/>
</dbReference>
<dbReference type="InterPro" id="IPR002156">
    <property type="entry name" value="RNaseH_domain"/>
</dbReference>
<evidence type="ECO:0000313" key="3">
    <source>
        <dbReference type="Proteomes" id="UP001152523"/>
    </source>
</evidence>
<dbReference type="CDD" id="cd06222">
    <property type="entry name" value="RNase_H_like"/>
    <property type="match status" value="1"/>
</dbReference>
<name>A0AAV0FX96_9ASTE</name>
<dbReference type="Gene3D" id="3.30.420.10">
    <property type="entry name" value="Ribonuclease H-like superfamily/Ribonuclease H"/>
    <property type="match status" value="1"/>
</dbReference>
<comment type="caution">
    <text evidence="2">The sequence shown here is derived from an EMBL/GenBank/DDBJ whole genome shotgun (WGS) entry which is preliminary data.</text>
</comment>
<accession>A0AAV0FX96</accession>
<dbReference type="InterPro" id="IPR012337">
    <property type="entry name" value="RNaseH-like_sf"/>
</dbReference>
<dbReference type="AlphaFoldDB" id="A0AAV0FX96"/>
<dbReference type="InterPro" id="IPR052929">
    <property type="entry name" value="RNase_H-like_EbsB-rel"/>
</dbReference>
<gene>
    <name evidence="2" type="ORF">CEPIT_LOCUS38130</name>
</gene>
<dbReference type="SUPFAM" id="SSF53098">
    <property type="entry name" value="Ribonuclease H-like"/>
    <property type="match status" value="1"/>
</dbReference>
<organism evidence="2 3">
    <name type="scientific">Cuscuta epithymum</name>
    <dbReference type="NCBI Taxonomy" id="186058"/>
    <lineage>
        <taxon>Eukaryota</taxon>
        <taxon>Viridiplantae</taxon>
        <taxon>Streptophyta</taxon>
        <taxon>Embryophyta</taxon>
        <taxon>Tracheophyta</taxon>
        <taxon>Spermatophyta</taxon>
        <taxon>Magnoliopsida</taxon>
        <taxon>eudicotyledons</taxon>
        <taxon>Gunneridae</taxon>
        <taxon>Pentapetalae</taxon>
        <taxon>asterids</taxon>
        <taxon>lamiids</taxon>
        <taxon>Solanales</taxon>
        <taxon>Convolvulaceae</taxon>
        <taxon>Cuscuteae</taxon>
        <taxon>Cuscuta</taxon>
        <taxon>Cuscuta subgen. Cuscuta</taxon>
    </lineage>
</organism>
<feature type="domain" description="RNase H type-1" evidence="1">
    <location>
        <begin position="75"/>
        <end position="152"/>
    </location>
</feature>
<proteinExistence type="predicted"/>
<dbReference type="Pfam" id="PF13456">
    <property type="entry name" value="RVT_3"/>
    <property type="match status" value="1"/>
</dbReference>
<sequence length="169" mass="19030">MQIHSYFMESVEEEKWMCLERRMARSGRCYQLSDGNYLGMEIRDAQGSESTDGSRRENNSLTVWKRLQEGFVKINVDGAVDESTHTRAWGWVARDHYGNFLKARGVSEATSWSVVETEAMGVRDALMGSAEAGWSHVEVETDALSVVQGLKMKGGLLAFSLFLMIFGIY</sequence>
<evidence type="ECO:0000313" key="2">
    <source>
        <dbReference type="EMBL" id="CAH9140158.1"/>
    </source>
</evidence>
<dbReference type="GO" id="GO:0003676">
    <property type="term" value="F:nucleic acid binding"/>
    <property type="evidence" value="ECO:0007669"/>
    <property type="project" value="InterPro"/>
</dbReference>
<dbReference type="InterPro" id="IPR044730">
    <property type="entry name" value="RNase_H-like_dom_plant"/>
</dbReference>
<dbReference type="PANTHER" id="PTHR47074:SF11">
    <property type="entry name" value="REVERSE TRANSCRIPTASE-LIKE PROTEIN"/>
    <property type="match status" value="1"/>
</dbReference>
<reference evidence="2" key="1">
    <citation type="submission" date="2022-07" db="EMBL/GenBank/DDBJ databases">
        <authorList>
            <person name="Macas J."/>
            <person name="Novak P."/>
            <person name="Neumann P."/>
        </authorList>
    </citation>
    <scope>NUCLEOTIDE SEQUENCE</scope>
</reference>
<keyword evidence="3" id="KW-1185">Reference proteome</keyword>
<protein>
    <recommendedName>
        <fullName evidence="1">RNase H type-1 domain-containing protein</fullName>
    </recommendedName>
</protein>
<evidence type="ECO:0000259" key="1">
    <source>
        <dbReference type="Pfam" id="PF13456"/>
    </source>
</evidence>
<dbReference type="InterPro" id="IPR036397">
    <property type="entry name" value="RNaseH_sf"/>
</dbReference>
<dbReference type="EMBL" id="CAMAPF010001023">
    <property type="protein sequence ID" value="CAH9140158.1"/>
    <property type="molecule type" value="Genomic_DNA"/>
</dbReference>